<keyword evidence="10" id="KW-0407">Ion channel</keyword>
<evidence type="ECO:0000259" key="12">
    <source>
        <dbReference type="SMART" id="SM00918"/>
    </source>
</evidence>
<dbReference type="InterPro" id="IPR015683">
    <property type="entry name" value="Ionotropic_Glu_rcpt"/>
</dbReference>
<keyword evidence="6" id="KW-0472">Membrane</keyword>
<dbReference type="InParanoid" id="A0A1V9XLJ4"/>
<dbReference type="EMBL" id="MNPL01008040">
    <property type="protein sequence ID" value="OQR74404.1"/>
    <property type="molecule type" value="Genomic_DNA"/>
</dbReference>
<evidence type="ECO:0000256" key="1">
    <source>
        <dbReference type="ARBA" id="ARBA00004141"/>
    </source>
</evidence>
<evidence type="ECO:0000256" key="11">
    <source>
        <dbReference type="SAM" id="MobiDB-lite"/>
    </source>
</evidence>
<dbReference type="Proteomes" id="UP000192247">
    <property type="component" value="Unassembled WGS sequence"/>
</dbReference>
<comment type="subcellular location">
    <subcellularLocation>
        <location evidence="1">Membrane</location>
        <topology evidence="1">Multi-pass membrane protein</topology>
    </subcellularLocation>
</comment>
<dbReference type="InterPro" id="IPR028082">
    <property type="entry name" value="Peripla_BP_I"/>
</dbReference>
<dbReference type="SUPFAM" id="SSF53822">
    <property type="entry name" value="Periplasmic binding protein-like I"/>
    <property type="match status" value="1"/>
</dbReference>
<feature type="compositionally biased region" description="Low complexity" evidence="11">
    <location>
        <begin position="47"/>
        <end position="68"/>
    </location>
</feature>
<evidence type="ECO:0000256" key="4">
    <source>
        <dbReference type="ARBA" id="ARBA00022989"/>
    </source>
</evidence>
<feature type="region of interest" description="Disordered" evidence="11">
    <location>
        <begin position="36"/>
        <end position="80"/>
    </location>
</feature>
<keyword evidence="14" id="KW-1185">Reference proteome</keyword>
<name>A0A1V9XLJ4_9ACAR</name>
<feature type="domain" description="Ionotropic glutamate receptor L-glutamate and glycine-binding" evidence="12">
    <location>
        <begin position="536"/>
        <end position="580"/>
    </location>
</feature>
<comment type="caution">
    <text evidence="13">The sequence shown here is derived from an EMBL/GenBank/DDBJ whole genome shotgun (WGS) entry which is preliminary data.</text>
</comment>
<evidence type="ECO:0000256" key="3">
    <source>
        <dbReference type="ARBA" id="ARBA00022692"/>
    </source>
</evidence>
<keyword evidence="5" id="KW-0406">Ion transport</keyword>
<dbReference type="GO" id="GO:0015276">
    <property type="term" value="F:ligand-gated monoatomic ion channel activity"/>
    <property type="evidence" value="ECO:0007669"/>
    <property type="project" value="InterPro"/>
</dbReference>
<dbReference type="OrthoDB" id="5984008at2759"/>
<dbReference type="Gene3D" id="3.40.190.10">
    <property type="entry name" value="Periplasmic binding protein-like II"/>
    <property type="match status" value="1"/>
</dbReference>
<keyword evidence="4" id="KW-1133">Transmembrane helix</keyword>
<dbReference type="GO" id="GO:0016020">
    <property type="term" value="C:membrane"/>
    <property type="evidence" value="ECO:0007669"/>
    <property type="project" value="UniProtKB-SubCell"/>
</dbReference>
<dbReference type="Pfam" id="PF01094">
    <property type="entry name" value="ANF_receptor"/>
    <property type="match status" value="1"/>
</dbReference>
<evidence type="ECO:0000256" key="7">
    <source>
        <dbReference type="ARBA" id="ARBA00023170"/>
    </source>
</evidence>
<evidence type="ECO:0000256" key="2">
    <source>
        <dbReference type="ARBA" id="ARBA00022448"/>
    </source>
</evidence>
<dbReference type="STRING" id="418985.A0A1V9XLJ4"/>
<sequence>MARNSARMSKLEQAFWAAAVVWTALAGSAGGIDLPGRGSRKGGIQLGGSSSSKSSITDGLSSSRSSVSNPGGELDPNRPNVTYVMIVPSTRFESVRRKYRSTINDALSQIKHGKVPGNHLNKRYSLQFQLVYLSLAPTPREILDTLCAEILNASVLSVGYFTNSETFGSNAASVEYVHQLLGYLGIPVISWNPDNIALDERVTDAHILGLSPSVDHQVNSIFDFLDRYQWTQFAIITTQLAGHENFIRAMREKVFHKQHKYSLIAAHTLPRGGDSEKYFGLLQELADGEARVVILFCGTEDARQIFIASSRHGITGKNYAWIVTQAVIGSAERAPGEFPTGLIGMYYNFTLPILLDEMEKSMYIFASALERLVNQTIMDSGPNQIGQGGGIQLSTGLTCNASEYSYWRKGEDFYKYLKETEWRNKKFNSVAFNLDGTRKRVDLDILNLDTRSAWEKIGDWGANGVDIKDIIWPGEVRKPPKGVPEKFNLKVTFMEEKPFVIVGLPNPETGECESSRAVKCRIAPESDLTGLNDTIARRNPNYYRCCMGFCIDLLEKFAQDLGFTYDLSKVEDGMWGVKDK</sequence>
<dbReference type="InterPro" id="IPR019594">
    <property type="entry name" value="Glu/Gly-bd"/>
</dbReference>
<evidence type="ECO:0000256" key="5">
    <source>
        <dbReference type="ARBA" id="ARBA00023065"/>
    </source>
</evidence>
<dbReference type="SMART" id="SM00918">
    <property type="entry name" value="Lig_chan-Glu_bd"/>
    <property type="match status" value="1"/>
</dbReference>
<gene>
    <name evidence="13" type="ORF">BIW11_09099</name>
</gene>
<evidence type="ECO:0000256" key="8">
    <source>
        <dbReference type="ARBA" id="ARBA00023180"/>
    </source>
</evidence>
<evidence type="ECO:0000313" key="13">
    <source>
        <dbReference type="EMBL" id="OQR74404.1"/>
    </source>
</evidence>
<organism evidence="13 14">
    <name type="scientific">Tropilaelaps mercedesae</name>
    <dbReference type="NCBI Taxonomy" id="418985"/>
    <lineage>
        <taxon>Eukaryota</taxon>
        <taxon>Metazoa</taxon>
        <taxon>Ecdysozoa</taxon>
        <taxon>Arthropoda</taxon>
        <taxon>Chelicerata</taxon>
        <taxon>Arachnida</taxon>
        <taxon>Acari</taxon>
        <taxon>Parasitiformes</taxon>
        <taxon>Mesostigmata</taxon>
        <taxon>Gamasina</taxon>
        <taxon>Dermanyssoidea</taxon>
        <taxon>Laelapidae</taxon>
        <taxon>Tropilaelaps</taxon>
    </lineage>
</organism>
<dbReference type="PANTHER" id="PTHR18966">
    <property type="entry name" value="IONOTROPIC GLUTAMATE RECEPTOR"/>
    <property type="match status" value="1"/>
</dbReference>
<keyword evidence="9" id="KW-1071">Ligand-gated ion channel</keyword>
<dbReference type="InterPro" id="IPR001828">
    <property type="entry name" value="ANF_lig-bd_rcpt"/>
</dbReference>
<protein>
    <submittedName>
        <fullName evidence="13">Glutamate-like</fullName>
    </submittedName>
</protein>
<keyword evidence="8" id="KW-0325">Glycoprotein</keyword>
<evidence type="ECO:0000256" key="6">
    <source>
        <dbReference type="ARBA" id="ARBA00023136"/>
    </source>
</evidence>
<keyword evidence="7" id="KW-0675">Receptor</keyword>
<accession>A0A1V9XLJ4</accession>
<dbReference type="Gene3D" id="3.40.50.2300">
    <property type="match status" value="2"/>
</dbReference>
<keyword evidence="3" id="KW-0812">Transmembrane</keyword>
<evidence type="ECO:0000256" key="10">
    <source>
        <dbReference type="ARBA" id="ARBA00023303"/>
    </source>
</evidence>
<feature type="non-terminal residue" evidence="13">
    <location>
        <position position="580"/>
    </location>
</feature>
<keyword evidence="2" id="KW-0813">Transport</keyword>
<dbReference type="AlphaFoldDB" id="A0A1V9XLJ4"/>
<reference evidence="13 14" key="1">
    <citation type="journal article" date="2017" name="Gigascience">
        <title>Draft genome of the honey bee ectoparasitic mite, Tropilaelaps mercedesae, is shaped by the parasitic life history.</title>
        <authorList>
            <person name="Dong X."/>
            <person name="Armstrong S.D."/>
            <person name="Xia D."/>
            <person name="Makepeace B.L."/>
            <person name="Darby A.C."/>
            <person name="Kadowaki T."/>
        </authorList>
    </citation>
    <scope>NUCLEOTIDE SEQUENCE [LARGE SCALE GENOMIC DNA]</scope>
    <source>
        <strain evidence="13">Wuxi-XJTLU</strain>
    </source>
</reference>
<proteinExistence type="predicted"/>
<evidence type="ECO:0000313" key="14">
    <source>
        <dbReference type="Proteomes" id="UP000192247"/>
    </source>
</evidence>
<evidence type="ECO:0000256" key="9">
    <source>
        <dbReference type="ARBA" id="ARBA00023286"/>
    </source>
</evidence>